<dbReference type="InterPro" id="IPR051615">
    <property type="entry name" value="Transcr_Regulatory_Elem"/>
</dbReference>
<feature type="domain" description="Zn(2)-C6 fungal-type" evidence="9">
    <location>
        <begin position="51"/>
        <end position="80"/>
    </location>
</feature>
<evidence type="ECO:0000256" key="2">
    <source>
        <dbReference type="ARBA" id="ARBA00022723"/>
    </source>
</evidence>
<dbReference type="InterPro" id="IPR007219">
    <property type="entry name" value="XnlR_reg_dom"/>
</dbReference>
<feature type="compositionally biased region" description="Low complexity" evidence="8">
    <location>
        <begin position="621"/>
        <end position="630"/>
    </location>
</feature>
<evidence type="ECO:0000313" key="10">
    <source>
        <dbReference type="EMBL" id="TPX30306.1"/>
    </source>
</evidence>
<dbReference type="CDD" id="cd12148">
    <property type="entry name" value="fungal_TF_MHR"/>
    <property type="match status" value="1"/>
</dbReference>
<evidence type="ECO:0000256" key="4">
    <source>
        <dbReference type="ARBA" id="ARBA00023015"/>
    </source>
</evidence>
<comment type="subcellular location">
    <subcellularLocation>
        <location evidence="1">Nucleus</location>
    </subcellularLocation>
</comment>
<dbReference type="PANTHER" id="PTHR31313:SF81">
    <property type="entry name" value="TY1 ENHANCER ACTIVATOR"/>
    <property type="match status" value="1"/>
</dbReference>
<keyword evidence="11" id="KW-1185">Reference proteome</keyword>
<evidence type="ECO:0000313" key="11">
    <source>
        <dbReference type="Proteomes" id="UP000319731"/>
    </source>
</evidence>
<evidence type="ECO:0000256" key="1">
    <source>
        <dbReference type="ARBA" id="ARBA00004123"/>
    </source>
</evidence>
<dbReference type="GO" id="GO:0000981">
    <property type="term" value="F:DNA-binding transcription factor activity, RNA polymerase II-specific"/>
    <property type="evidence" value="ECO:0007669"/>
    <property type="project" value="InterPro"/>
</dbReference>
<dbReference type="CDD" id="cd00067">
    <property type="entry name" value="GAL4"/>
    <property type="match status" value="1"/>
</dbReference>
<evidence type="ECO:0000256" key="8">
    <source>
        <dbReference type="SAM" id="MobiDB-lite"/>
    </source>
</evidence>
<keyword evidence="3" id="KW-0862">Zinc</keyword>
<accession>A0A507BX45</accession>
<feature type="region of interest" description="Disordered" evidence="8">
    <location>
        <begin position="709"/>
        <end position="751"/>
    </location>
</feature>
<feature type="region of interest" description="Disordered" evidence="8">
    <location>
        <begin position="1"/>
        <end position="49"/>
    </location>
</feature>
<evidence type="ECO:0000259" key="9">
    <source>
        <dbReference type="PROSITE" id="PS50048"/>
    </source>
</evidence>
<keyword evidence="7" id="KW-0539">Nucleus</keyword>
<dbReference type="Pfam" id="PF04082">
    <property type="entry name" value="Fungal_trans"/>
    <property type="match status" value="1"/>
</dbReference>
<dbReference type="SUPFAM" id="SSF57701">
    <property type="entry name" value="Zn2/Cys6 DNA-binding domain"/>
    <property type="match status" value="1"/>
</dbReference>
<feature type="compositionally biased region" description="Basic and acidic residues" evidence="8">
    <location>
        <begin position="97"/>
        <end position="114"/>
    </location>
</feature>
<dbReference type="InterPro" id="IPR001138">
    <property type="entry name" value="Zn2Cys6_DnaBD"/>
</dbReference>
<protein>
    <recommendedName>
        <fullName evidence="9">Zn(2)-C6 fungal-type domain-containing protein</fullName>
    </recommendedName>
</protein>
<dbReference type="OrthoDB" id="2161042at2759"/>
<feature type="compositionally biased region" description="Polar residues" evidence="8">
    <location>
        <begin position="195"/>
        <end position="210"/>
    </location>
</feature>
<dbReference type="SMART" id="SM00066">
    <property type="entry name" value="GAL4"/>
    <property type="match status" value="1"/>
</dbReference>
<evidence type="ECO:0000256" key="7">
    <source>
        <dbReference type="ARBA" id="ARBA00023242"/>
    </source>
</evidence>
<feature type="compositionally biased region" description="Low complexity" evidence="8">
    <location>
        <begin position="235"/>
        <end position="247"/>
    </location>
</feature>
<evidence type="ECO:0000256" key="3">
    <source>
        <dbReference type="ARBA" id="ARBA00022833"/>
    </source>
</evidence>
<dbReference type="InterPro" id="IPR036864">
    <property type="entry name" value="Zn2-C6_fun-type_DNA-bd_sf"/>
</dbReference>
<dbReference type="GeneID" id="42007327"/>
<organism evidence="10 11">
    <name type="scientific">Synchytrium microbalum</name>
    <dbReference type="NCBI Taxonomy" id="1806994"/>
    <lineage>
        <taxon>Eukaryota</taxon>
        <taxon>Fungi</taxon>
        <taxon>Fungi incertae sedis</taxon>
        <taxon>Chytridiomycota</taxon>
        <taxon>Chytridiomycota incertae sedis</taxon>
        <taxon>Chytridiomycetes</taxon>
        <taxon>Synchytriales</taxon>
        <taxon>Synchytriaceae</taxon>
        <taxon>Synchytrium</taxon>
    </lineage>
</organism>
<dbReference type="GO" id="GO:0005634">
    <property type="term" value="C:nucleus"/>
    <property type="evidence" value="ECO:0007669"/>
    <property type="project" value="UniProtKB-SubCell"/>
</dbReference>
<feature type="compositionally biased region" description="Low complexity" evidence="8">
    <location>
        <begin position="710"/>
        <end position="720"/>
    </location>
</feature>
<dbReference type="GO" id="GO:0006351">
    <property type="term" value="P:DNA-templated transcription"/>
    <property type="evidence" value="ECO:0007669"/>
    <property type="project" value="InterPro"/>
</dbReference>
<reference evidence="10 11" key="1">
    <citation type="journal article" date="2019" name="Sci. Rep.">
        <title>Comparative genomics of chytrid fungi reveal insights into the obligate biotrophic and pathogenic lifestyle of Synchytrium endobioticum.</title>
        <authorList>
            <person name="van de Vossenberg B.T.L.H."/>
            <person name="Warris S."/>
            <person name="Nguyen H.D.T."/>
            <person name="van Gent-Pelzer M.P.E."/>
            <person name="Joly D.L."/>
            <person name="van de Geest H.C."/>
            <person name="Bonants P.J.M."/>
            <person name="Smith D.S."/>
            <person name="Levesque C.A."/>
            <person name="van der Lee T.A.J."/>
        </authorList>
    </citation>
    <scope>NUCLEOTIDE SEQUENCE [LARGE SCALE GENOMIC DNA]</scope>
    <source>
        <strain evidence="10 11">JEL517</strain>
    </source>
</reference>
<keyword evidence="2" id="KW-0479">Metal-binding</keyword>
<feature type="compositionally biased region" description="Polar residues" evidence="8">
    <location>
        <begin position="882"/>
        <end position="896"/>
    </location>
</feature>
<dbReference type="AlphaFoldDB" id="A0A507BX45"/>
<dbReference type="GO" id="GO:0003677">
    <property type="term" value="F:DNA binding"/>
    <property type="evidence" value="ECO:0007669"/>
    <property type="project" value="UniProtKB-KW"/>
</dbReference>
<evidence type="ECO:0000256" key="6">
    <source>
        <dbReference type="ARBA" id="ARBA00023163"/>
    </source>
</evidence>
<feature type="compositionally biased region" description="Acidic residues" evidence="8">
    <location>
        <begin position="9"/>
        <end position="20"/>
    </location>
</feature>
<gene>
    <name evidence="10" type="ORF">SmJEL517_g06104</name>
</gene>
<dbReference type="Pfam" id="PF00172">
    <property type="entry name" value="Zn_clus"/>
    <property type="match status" value="1"/>
</dbReference>
<feature type="region of interest" description="Disordered" evidence="8">
    <location>
        <begin position="608"/>
        <end position="634"/>
    </location>
</feature>
<name>A0A507BX45_9FUNG</name>
<feature type="compositionally biased region" description="Gly residues" evidence="8">
    <location>
        <begin position="862"/>
        <end position="878"/>
    </location>
</feature>
<dbReference type="Proteomes" id="UP000319731">
    <property type="component" value="Unassembled WGS sequence"/>
</dbReference>
<dbReference type="PANTHER" id="PTHR31313">
    <property type="entry name" value="TY1 ENHANCER ACTIVATOR"/>
    <property type="match status" value="1"/>
</dbReference>
<evidence type="ECO:0000256" key="5">
    <source>
        <dbReference type="ARBA" id="ARBA00023125"/>
    </source>
</evidence>
<dbReference type="GO" id="GO:0008270">
    <property type="term" value="F:zinc ion binding"/>
    <property type="evidence" value="ECO:0007669"/>
    <property type="project" value="InterPro"/>
</dbReference>
<dbReference type="Gene3D" id="4.10.240.10">
    <property type="entry name" value="Zn(2)-C6 fungal-type DNA-binding domain"/>
    <property type="match status" value="1"/>
</dbReference>
<comment type="caution">
    <text evidence="10">The sequence shown here is derived from an EMBL/GenBank/DDBJ whole genome shotgun (WGS) entry which is preliminary data.</text>
</comment>
<dbReference type="RefSeq" id="XP_031021992.1">
    <property type="nucleotide sequence ID" value="XM_031172030.1"/>
</dbReference>
<dbReference type="EMBL" id="QEAO01000076">
    <property type="protein sequence ID" value="TPX30306.1"/>
    <property type="molecule type" value="Genomic_DNA"/>
</dbReference>
<proteinExistence type="predicted"/>
<feature type="region of interest" description="Disordered" evidence="8">
    <location>
        <begin position="195"/>
        <end position="253"/>
    </location>
</feature>
<feature type="region of interest" description="Disordered" evidence="8">
    <location>
        <begin position="85"/>
        <end position="117"/>
    </location>
</feature>
<keyword evidence="4" id="KW-0805">Transcription regulation</keyword>
<keyword evidence="5" id="KW-0238">DNA-binding</keyword>
<feature type="region of interest" description="Disordered" evidence="8">
    <location>
        <begin position="860"/>
        <end position="896"/>
    </location>
</feature>
<dbReference type="PROSITE" id="PS50048">
    <property type="entry name" value="ZN2_CY6_FUNGAL_2"/>
    <property type="match status" value="1"/>
</dbReference>
<sequence>MEAPTNMPSDDDLDSVDSNDEYTPPMTDDSSKADSSKPPLQAYEKPKQVRSCDRCKIKKRKCDGLKPCSTCERAQSDCTYEVIPKRRGPAPGSVVARRKDSMANNKGKGDETPKKATGVAKARLAAIKKDVRVEAIVSTQPESSLYRLAVAELLPPPIPAIPDWVYEESAQAGRAPYLSMQSGLFAEDTASFEDSFNGLTNSNDSPSDYGSSDRLENENTDNESSSQRHPSDTENNSMSVSSMSSNVATPKSDMSTLDDILSWTLTLENQQRAEQDQSNGNHKMPVPMSAISNNSNNNATTLTQPRSKSIPFPMSTHVKQPKIPKSLNVSSGFIPPDFAVLGLPPLPPSLYLVLFKNFFIYFHPVFPILDEPALLNTILPTISPKTNPALIAAICAIGATYSRHPALSDGGGRKWCAVFEDIARERERNMPPGQWSDLSICQTRLLLSVFEVGSDASHQSATWTSMGTYLANEFEEDRLSPLRHGIPSLLGDAPILPSQRQRQVQLHGCMAAGLVPSLNEMLYSTTPALTPPTTAVMPSDPTSPWCHALSQFDAQTVFDFGAMAWTDKIMSNIPQTLDGRSVISDGTETQALVQLVFLGRRVLRLARVMSPPSPPKDNSNDVDSPPDSNRPAPPPMNVLLMDIVMLHDALIRYYDALPNSLKLFPNLQVLTTPGRLWYLESSGTRPSPAAVAINIIFFAMIGVLHQRGASESPSSTTPLPSAIPNNIGTDNSLPSSSSSASPVPSMNSESSVEGSDKIFKVIVPHPLYQYQPVVEMLTPTDMVVMAYRAHCHILHRVYNNTLPSLSAAPPPELVSTPFLQTFLLPPAAALLSLSRYSRVMVNGLDPWNVFGTVTHVNSDVGSGPGSTGSNGSVPGSGGSTSDPQAPSSVFSKMPASTSSNSALRSMLTTPLNQATGSSVPVRSTPLIGNSGPILGGYGGNEEVEPLTAILIPALEDAGRVWPIASTYAQNLRAVGLSVRDRLAPPSHPSVFANAWDALAHLDDDDEEMEDLGIAAGGELGGEVLTGAIGFPSSWQIGGGGMNGGAMNGAMMGGGGMSGGMGGMMMSGMGASPPF</sequence>
<dbReference type="PROSITE" id="PS00463">
    <property type="entry name" value="ZN2_CY6_FUNGAL_1"/>
    <property type="match status" value="1"/>
</dbReference>
<keyword evidence="6" id="KW-0804">Transcription</keyword>
<feature type="compositionally biased region" description="Low complexity" evidence="8">
    <location>
        <begin position="732"/>
        <end position="751"/>
    </location>
</feature>